<protein>
    <recommendedName>
        <fullName evidence="6">Armadillo-like helical domain-containing protein</fullName>
    </recommendedName>
</protein>
<feature type="region of interest" description="Disordered" evidence="5">
    <location>
        <begin position="299"/>
        <end position="362"/>
    </location>
</feature>
<feature type="compositionally biased region" description="Low complexity" evidence="5">
    <location>
        <begin position="876"/>
        <end position="903"/>
    </location>
</feature>
<feature type="region of interest" description="Disordered" evidence="5">
    <location>
        <begin position="789"/>
        <end position="826"/>
    </location>
</feature>
<reference evidence="7 8" key="1">
    <citation type="submission" date="2020-11" db="EMBL/GenBank/DDBJ databases">
        <title>Kefir isolates.</title>
        <authorList>
            <person name="Marcisauskas S."/>
            <person name="Kim Y."/>
            <person name="Blasche S."/>
        </authorList>
    </citation>
    <scope>NUCLEOTIDE SEQUENCE [LARGE SCALE GENOMIC DNA]</scope>
    <source>
        <strain evidence="7 8">KR</strain>
    </source>
</reference>
<keyword evidence="4" id="KW-0472">Membrane</keyword>
<comment type="caution">
    <text evidence="7">The sequence shown here is derived from an EMBL/GenBank/DDBJ whole genome shotgun (WGS) entry which is preliminary data.</text>
</comment>
<evidence type="ECO:0000256" key="4">
    <source>
        <dbReference type="ARBA" id="ARBA00023136"/>
    </source>
</evidence>
<feature type="region of interest" description="Disordered" evidence="5">
    <location>
        <begin position="381"/>
        <end position="490"/>
    </location>
</feature>
<dbReference type="SMART" id="SM01158">
    <property type="entry name" value="DUF1741"/>
    <property type="match status" value="1"/>
</dbReference>
<organism evidence="7 8">
    <name type="scientific">Rhodotorula mucilaginosa</name>
    <name type="common">Yeast</name>
    <name type="synonym">Rhodotorula rubra</name>
    <dbReference type="NCBI Taxonomy" id="5537"/>
    <lineage>
        <taxon>Eukaryota</taxon>
        <taxon>Fungi</taxon>
        <taxon>Dikarya</taxon>
        <taxon>Basidiomycota</taxon>
        <taxon>Pucciniomycotina</taxon>
        <taxon>Microbotryomycetes</taxon>
        <taxon>Sporidiobolales</taxon>
        <taxon>Sporidiobolaceae</taxon>
        <taxon>Rhodotorula</taxon>
    </lineage>
</organism>
<proteinExistence type="predicted"/>
<keyword evidence="2" id="KW-0812">Transmembrane</keyword>
<name>A0A9P6W0W7_RHOMI</name>
<dbReference type="AlphaFoldDB" id="A0A9P6W0W7"/>
<dbReference type="InterPro" id="IPR013636">
    <property type="entry name" value="ARMH3_C"/>
</dbReference>
<gene>
    <name evidence="7" type="ORF">C6P46_003938</name>
</gene>
<evidence type="ECO:0000256" key="2">
    <source>
        <dbReference type="ARBA" id="ARBA00022692"/>
    </source>
</evidence>
<evidence type="ECO:0000259" key="6">
    <source>
        <dbReference type="SMART" id="SM01158"/>
    </source>
</evidence>
<feature type="compositionally biased region" description="Low complexity" evidence="5">
    <location>
        <begin position="442"/>
        <end position="483"/>
    </location>
</feature>
<feature type="domain" description="Armadillo-like helical" evidence="6">
    <location>
        <begin position="603"/>
        <end position="969"/>
    </location>
</feature>
<dbReference type="OrthoDB" id="2012278at2759"/>
<feature type="compositionally biased region" description="Polar residues" evidence="5">
    <location>
        <begin position="417"/>
        <end position="441"/>
    </location>
</feature>
<feature type="region of interest" description="Disordered" evidence="5">
    <location>
        <begin position="1"/>
        <end position="20"/>
    </location>
</feature>
<feature type="compositionally biased region" description="Low complexity" evidence="5">
    <location>
        <begin position="383"/>
        <end position="406"/>
    </location>
</feature>
<feature type="compositionally biased region" description="Polar residues" evidence="5">
    <location>
        <begin position="1"/>
        <end position="18"/>
    </location>
</feature>
<dbReference type="PANTHER" id="PTHR13608:SF3">
    <property type="entry name" value="ARMADILLO-LIKE HELICAL DOMAIN-CONTAINING PROTEIN 3"/>
    <property type="match status" value="1"/>
</dbReference>
<dbReference type="InterPro" id="IPR039868">
    <property type="entry name" value="ARMD3-like"/>
</dbReference>
<feature type="compositionally biased region" description="Low complexity" evidence="5">
    <location>
        <begin position="752"/>
        <end position="765"/>
    </location>
</feature>
<sequence length="985" mass="105236">MAKPPNTDSPLKQVNQAGQPKRSKLDACWHDLTHNPTLFTAECTVPPPKRYFSEFFCLNPNRATQDNALAALSNDDLLGPYKNNISLLFIHAVRTLKEAKPDDSCRSHATLFPLLRNVLSREYANQSYDVINILAGSLDRSDQVFTDLVSAIDLALQDRTTPTALRHRALQLALVVVSTVGQGSLVAYFLRRDLFSTLVSFIADDETKPFAFEATLLLGLLANYRKCEARNPYGVRIEDFVEEGVMERMIDVVSTVCTRARDAYVATSDDAPPTLVASLTSFVWSLRLADLFSGGFYLPPPPPPPPVEGAVAATTAGEEEETGGNSSGDGPSPVAAAAVGGEEKSGPTAAEKGKGKEKDVIPLDESSPAAAAALNETSFPELPAATPGAASSSSSSSSAAAASGTAPQRLDAIPAAPTSTAESESIPPSSPVADQSKSSEQSTPAPTAAAAAATTPAPTASSGAPPRPPSFLSRTSSTRPTSVRPEDAPFVDLPPAMTVLLLPFHELLDSNKTFCSLVYNDRSEGGGAAGHPPLPVELISLVSYMVCHAALSHRARVYSRLAFVILMILVEEGEGKMTQPWCAAGADHSEIRICRQRQPQLPQRDPSRSIPLSALIDTLVLFLRHNLRKRLDVETYTIALRLLQRVFQQLKNEGCKLDRDWVIVWRTLLSLASFIVTHRVELRQQLDSPLDPLISQLFVTLAYAAYWSEQLLPDPATQARLYYELLHADESLSALSDLLGISSVSSPPPPLSSLSSAPNSGAASPTTAKSPVSTYPYLSRRETGNQSGFLSLHSTLSSSSPSGFRQLREGGGGDHGSAYSTTASAKGKENARFVATECIANLRSTVTFFSGHIAAFREAKRLKDANSWWPPRRYRSSSSAAPAPGGGVADSSPAATTATASASEAEDHLEPDEILSVVQANLSSIELIESAAMGDLPRYANERSADLLDDARFWKDVVEIACGDTISLLQDEPPVLPPTKAGSPS</sequence>
<feature type="region of interest" description="Disordered" evidence="5">
    <location>
        <begin position="871"/>
        <end position="910"/>
    </location>
</feature>
<accession>A0A9P6W0W7</accession>
<feature type="compositionally biased region" description="Basic and acidic residues" evidence="5">
    <location>
        <begin position="341"/>
        <end position="361"/>
    </location>
</feature>
<evidence type="ECO:0000256" key="5">
    <source>
        <dbReference type="SAM" id="MobiDB-lite"/>
    </source>
</evidence>
<evidence type="ECO:0000256" key="1">
    <source>
        <dbReference type="ARBA" id="ARBA00004370"/>
    </source>
</evidence>
<comment type="subcellular location">
    <subcellularLocation>
        <location evidence="1">Membrane</location>
    </subcellularLocation>
</comment>
<evidence type="ECO:0000313" key="8">
    <source>
        <dbReference type="Proteomes" id="UP000777482"/>
    </source>
</evidence>
<evidence type="ECO:0000256" key="3">
    <source>
        <dbReference type="ARBA" id="ARBA00022989"/>
    </source>
</evidence>
<feature type="region of interest" description="Disordered" evidence="5">
    <location>
        <begin position="750"/>
        <end position="773"/>
    </location>
</feature>
<dbReference type="GO" id="GO:0005829">
    <property type="term" value="C:cytosol"/>
    <property type="evidence" value="ECO:0007669"/>
    <property type="project" value="TreeGrafter"/>
</dbReference>
<feature type="compositionally biased region" description="Low complexity" evidence="5">
    <location>
        <begin position="789"/>
        <end position="802"/>
    </location>
</feature>
<feature type="compositionally biased region" description="Low complexity" evidence="5">
    <location>
        <begin position="328"/>
        <end position="340"/>
    </location>
</feature>
<dbReference type="GO" id="GO:0016020">
    <property type="term" value="C:membrane"/>
    <property type="evidence" value="ECO:0007669"/>
    <property type="project" value="UniProtKB-SubCell"/>
</dbReference>
<evidence type="ECO:0000313" key="7">
    <source>
        <dbReference type="EMBL" id="KAG0661526.1"/>
    </source>
</evidence>
<dbReference type="Pfam" id="PF08427">
    <property type="entry name" value="ARMH3_C"/>
    <property type="match status" value="1"/>
</dbReference>
<keyword evidence="3" id="KW-1133">Transmembrane helix</keyword>
<keyword evidence="8" id="KW-1185">Reference proteome</keyword>
<dbReference type="Proteomes" id="UP000777482">
    <property type="component" value="Unassembled WGS sequence"/>
</dbReference>
<dbReference type="EMBL" id="PUHQ01000034">
    <property type="protein sequence ID" value="KAG0661526.1"/>
    <property type="molecule type" value="Genomic_DNA"/>
</dbReference>
<dbReference type="PANTHER" id="PTHR13608">
    <property type="entry name" value="ARMADILLO-LIKE HELICAL DOMAIN-CONTAINING PROTEIN 3"/>
    <property type="match status" value="1"/>
</dbReference>